<feature type="domain" description="HTH cro/C1-type" evidence="2">
    <location>
        <begin position="24"/>
        <end position="63"/>
    </location>
</feature>
<feature type="compositionally biased region" description="Basic and acidic residues" evidence="1">
    <location>
        <begin position="74"/>
        <end position="90"/>
    </location>
</feature>
<geneLocation type="plasmid" evidence="3">
    <name>pKPC2_CF65</name>
</geneLocation>
<evidence type="ECO:0000259" key="2">
    <source>
        <dbReference type="PROSITE" id="PS50943"/>
    </source>
</evidence>
<sequence>MNKLYDYIEALKRHTNLNTNAKIADYLDVSRQYITTLKYGKVFLSREKCLVIAKALGIDATEIVMTINAEKSQSLDEKEHWLSLAEKDRTPINPPPEFKPDGSPRRRSAPKKK</sequence>
<name>A0A0U2JMK6_CITFR</name>
<evidence type="ECO:0000256" key="1">
    <source>
        <dbReference type="SAM" id="MobiDB-lite"/>
    </source>
</evidence>
<dbReference type="AlphaFoldDB" id="A0A0U2JMK6"/>
<dbReference type="Gene3D" id="1.10.260.40">
    <property type="entry name" value="lambda repressor-like DNA-binding domains"/>
    <property type="match status" value="1"/>
</dbReference>
<dbReference type="SUPFAM" id="SSF47413">
    <property type="entry name" value="lambda repressor-like DNA-binding domains"/>
    <property type="match status" value="1"/>
</dbReference>
<evidence type="ECO:0000313" key="3">
    <source>
        <dbReference type="EMBL" id="ALT06323.1"/>
    </source>
</evidence>
<accession>A0A0U2JMK6</accession>
<gene>
    <name evidence="3" type="ORF">pKPC2_CF65_00020</name>
</gene>
<feature type="region of interest" description="Disordered" evidence="1">
    <location>
        <begin position="74"/>
        <end position="113"/>
    </location>
</feature>
<protein>
    <recommendedName>
        <fullName evidence="2">HTH cro/C1-type domain-containing protein</fullName>
    </recommendedName>
</protein>
<organism evidence="3">
    <name type="scientific">Citrobacter freundii</name>
    <dbReference type="NCBI Taxonomy" id="546"/>
    <lineage>
        <taxon>Bacteria</taxon>
        <taxon>Pseudomonadati</taxon>
        <taxon>Pseudomonadota</taxon>
        <taxon>Gammaproteobacteria</taxon>
        <taxon>Enterobacterales</taxon>
        <taxon>Enterobacteriaceae</taxon>
        <taxon>Citrobacter</taxon>
        <taxon>Citrobacter freundii complex</taxon>
    </lineage>
</organism>
<dbReference type="InterPro" id="IPR010982">
    <property type="entry name" value="Lambda_DNA-bd_dom_sf"/>
</dbReference>
<proteinExistence type="predicted"/>
<dbReference type="EMBL" id="KU176944">
    <property type="protein sequence ID" value="ALT06323.1"/>
    <property type="molecule type" value="Genomic_DNA"/>
</dbReference>
<dbReference type="InterPro" id="IPR001387">
    <property type="entry name" value="Cro/C1-type_HTH"/>
</dbReference>
<dbReference type="PROSITE" id="PS50943">
    <property type="entry name" value="HTH_CROC1"/>
    <property type="match status" value="1"/>
</dbReference>
<reference evidence="3" key="1">
    <citation type="submission" date="2015-11" db="EMBL/GenBank/DDBJ databases">
        <authorList>
            <person name="Zong Z."/>
            <person name="Wu W."/>
            <person name="Feng Y."/>
        </authorList>
    </citation>
    <scope>NUCLEOTIDE SEQUENCE</scope>
    <source>
        <strain evidence="3">WCHCF65</strain>
        <plasmid evidence="3">pKPC2_CF65</plasmid>
    </source>
</reference>
<dbReference type="GeneID" id="93757139"/>
<dbReference type="GO" id="GO:0003677">
    <property type="term" value="F:DNA binding"/>
    <property type="evidence" value="ECO:0007669"/>
    <property type="project" value="InterPro"/>
</dbReference>
<dbReference type="RefSeq" id="WP_053389853.1">
    <property type="nucleotide sequence ID" value="NZ_KU176944.1"/>
</dbReference>
<keyword evidence="3" id="KW-0614">Plasmid</keyword>
<dbReference type="CDD" id="cd00093">
    <property type="entry name" value="HTH_XRE"/>
    <property type="match status" value="1"/>
</dbReference>